<organism evidence="1 2">
    <name type="scientific">Protopolystoma xenopodis</name>
    <dbReference type="NCBI Taxonomy" id="117903"/>
    <lineage>
        <taxon>Eukaryota</taxon>
        <taxon>Metazoa</taxon>
        <taxon>Spiralia</taxon>
        <taxon>Lophotrochozoa</taxon>
        <taxon>Platyhelminthes</taxon>
        <taxon>Monogenea</taxon>
        <taxon>Polyopisthocotylea</taxon>
        <taxon>Polystomatidea</taxon>
        <taxon>Polystomatidae</taxon>
        <taxon>Protopolystoma</taxon>
    </lineage>
</organism>
<evidence type="ECO:0000313" key="1">
    <source>
        <dbReference type="EMBL" id="VEL16320.1"/>
    </source>
</evidence>
<sequence length="39" mass="4298">MSMASLIFRFLVLSLYGALLSVAFELISCPICARSSCFH</sequence>
<keyword evidence="2" id="KW-1185">Reference proteome</keyword>
<dbReference type="Proteomes" id="UP000784294">
    <property type="component" value="Unassembled WGS sequence"/>
</dbReference>
<proteinExistence type="predicted"/>
<protein>
    <submittedName>
        <fullName evidence="1">Uncharacterized protein</fullName>
    </submittedName>
</protein>
<accession>A0A3S5BSI1</accession>
<comment type="caution">
    <text evidence="1">The sequence shown here is derived from an EMBL/GenBank/DDBJ whole genome shotgun (WGS) entry which is preliminary data.</text>
</comment>
<dbReference type="AlphaFoldDB" id="A0A3S5BSI1"/>
<reference evidence="1" key="1">
    <citation type="submission" date="2018-11" db="EMBL/GenBank/DDBJ databases">
        <authorList>
            <consortium name="Pathogen Informatics"/>
        </authorList>
    </citation>
    <scope>NUCLEOTIDE SEQUENCE</scope>
</reference>
<evidence type="ECO:0000313" key="2">
    <source>
        <dbReference type="Proteomes" id="UP000784294"/>
    </source>
</evidence>
<name>A0A3S5BSI1_9PLAT</name>
<gene>
    <name evidence="1" type="ORF">PXEA_LOCUS9760</name>
</gene>
<dbReference type="EMBL" id="CAAALY010027975">
    <property type="protein sequence ID" value="VEL16320.1"/>
    <property type="molecule type" value="Genomic_DNA"/>
</dbReference>